<sequence length="137" mass="15469">MGNDEKLSQNANKECIQTKVPLCNQRELASGTNVDKCPPSLSRPIQITYSPSCKLGVKKTTELNCSTISNNSMNLVNQYKTFQTTNNNPSPAFIVKTNRPNSLNLENMQKNHFFQSNTSLIHPNYRRKVGIVPDRRI</sequence>
<reference evidence="1" key="2">
    <citation type="journal article" date="2006" name="PLoS Pathog.">
        <title>New perspectives on host-parasite interplay by comparative transcriptomic and proteomic analyses of Schistosoma japonicum.</title>
        <authorList>
            <person name="Liu F."/>
            <person name="Lu J."/>
            <person name="Hu W."/>
            <person name="Wang S.Y."/>
            <person name="Cui S.J."/>
            <person name="Chi M."/>
            <person name="Yan Q."/>
            <person name="Wang X.R."/>
            <person name="Song H.D."/>
            <person name="Xu X.N."/>
            <person name="Wang J.J."/>
            <person name="Zhang X.L."/>
            <person name="Zhang X."/>
            <person name="Wang Z.Q."/>
            <person name="Xue C.L."/>
            <person name="Brindley P.J."/>
            <person name="McManus D.P."/>
            <person name="Yang P.Y."/>
            <person name="Feng Z."/>
            <person name="Chen Z."/>
            <person name="Han Z.G."/>
        </authorList>
    </citation>
    <scope>NUCLEOTIDE SEQUENCE</scope>
</reference>
<dbReference type="AlphaFoldDB" id="Q5DBI6"/>
<protein>
    <submittedName>
        <fullName evidence="1">SJCHGC04259 protein</fullName>
    </submittedName>
</protein>
<accession>Q5DBI6</accession>
<proteinExistence type="evidence at transcript level"/>
<evidence type="ECO:0000313" key="1">
    <source>
        <dbReference type="EMBL" id="AAW26820.1"/>
    </source>
</evidence>
<name>Q5DBI6_SCHJA</name>
<organism evidence="1">
    <name type="scientific">Schistosoma japonicum</name>
    <name type="common">Blood fluke</name>
    <dbReference type="NCBI Taxonomy" id="6182"/>
    <lineage>
        <taxon>Eukaryota</taxon>
        <taxon>Metazoa</taxon>
        <taxon>Spiralia</taxon>
        <taxon>Lophotrochozoa</taxon>
        <taxon>Platyhelminthes</taxon>
        <taxon>Trematoda</taxon>
        <taxon>Digenea</taxon>
        <taxon>Strigeidida</taxon>
        <taxon>Schistosomatoidea</taxon>
        <taxon>Schistosomatidae</taxon>
        <taxon>Schistosoma</taxon>
    </lineage>
</organism>
<reference evidence="1" key="1">
    <citation type="submission" date="2004-11" db="EMBL/GenBank/DDBJ databases">
        <title>The full-length cDNA sequences of Schistosoma japonicum genes.</title>
        <authorList>
            <person name="Han Z."/>
        </authorList>
    </citation>
    <scope>NUCLEOTIDE SEQUENCE</scope>
</reference>
<dbReference type="EMBL" id="AY815088">
    <property type="protein sequence ID" value="AAW26820.1"/>
    <property type="molecule type" value="mRNA"/>
</dbReference>